<accession>A0ABU4HTU0</accession>
<organism evidence="4 5">
    <name type="scientific">Conexibacter stalactiti</name>
    <dbReference type="NCBI Taxonomy" id="1940611"/>
    <lineage>
        <taxon>Bacteria</taxon>
        <taxon>Bacillati</taxon>
        <taxon>Actinomycetota</taxon>
        <taxon>Thermoleophilia</taxon>
        <taxon>Solirubrobacterales</taxon>
        <taxon>Conexibacteraceae</taxon>
        <taxon>Conexibacter</taxon>
    </lineage>
</organism>
<dbReference type="PANTHER" id="PTHR43240:SF5">
    <property type="entry name" value="1,4-DIHYDROXY-2-NAPHTHOYL-COA THIOESTERASE 1"/>
    <property type="match status" value="1"/>
</dbReference>
<dbReference type="Proteomes" id="UP001284601">
    <property type="component" value="Unassembled WGS sequence"/>
</dbReference>
<evidence type="ECO:0000313" key="4">
    <source>
        <dbReference type="EMBL" id="MDW5596670.1"/>
    </source>
</evidence>
<reference evidence="4 5" key="2">
    <citation type="submission" date="2023-10" db="EMBL/GenBank/DDBJ databases">
        <authorList>
            <person name="Han X.F."/>
        </authorList>
    </citation>
    <scope>NUCLEOTIDE SEQUENCE [LARGE SCALE GENOMIC DNA]</scope>
    <source>
        <strain evidence="4 5">KCTC 39840</strain>
    </source>
</reference>
<dbReference type="GO" id="GO:0016787">
    <property type="term" value="F:hydrolase activity"/>
    <property type="evidence" value="ECO:0007669"/>
    <property type="project" value="UniProtKB-KW"/>
</dbReference>
<keyword evidence="5" id="KW-1185">Reference proteome</keyword>
<comment type="caution">
    <text evidence="4">The sequence shown here is derived from an EMBL/GenBank/DDBJ whole genome shotgun (WGS) entry which is preliminary data.</text>
</comment>
<keyword evidence="2 4" id="KW-0378">Hydrolase</keyword>
<protein>
    <submittedName>
        <fullName evidence="4">PaaI family thioesterase</fullName>
        <ecNumber evidence="4">3.1.2.-</ecNumber>
    </submittedName>
</protein>
<dbReference type="InterPro" id="IPR003736">
    <property type="entry name" value="PAAI_dom"/>
</dbReference>
<proteinExistence type="inferred from homology"/>
<dbReference type="Pfam" id="PF03061">
    <property type="entry name" value="4HBT"/>
    <property type="match status" value="1"/>
</dbReference>
<dbReference type="CDD" id="cd03443">
    <property type="entry name" value="PaaI_thioesterase"/>
    <property type="match status" value="1"/>
</dbReference>
<evidence type="ECO:0000259" key="3">
    <source>
        <dbReference type="Pfam" id="PF03061"/>
    </source>
</evidence>
<dbReference type="PANTHER" id="PTHR43240">
    <property type="entry name" value="1,4-DIHYDROXY-2-NAPHTHOYL-COA THIOESTERASE 1"/>
    <property type="match status" value="1"/>
</dbReference>
<name>A0ABU4HTU0_9ACTN</name>
<comment type="similarity">
    <text evidence="1">Belongs to the thioesterase PaaI family.</text>
</comment>
<sequence length="138" mass="15119">MSLRPLPPFEQGLDSLFGYEELLYGDGEMRARIPVRAELLQPFGLVHGGLYAAVAETLASMGTYLGVHEQGMHAMGLSNSTSFLRPITAGNVHVHARAFHRGRTTWLWDVEISDDAGNLCAVTRMTIAVRPPRAESRG</sequence>
<dbReference type="EMBL" id="JAWSTH010000062">
    <property type="protein sequence ID" value="MDW5596670.1"/>
    <property type="molecule type" value="Genomic_DNA"/>
</dbReference>
<gene>
    <name evidence="4" type="ORF">R7226_20145</name>
</gene>
<evidence type="ECO:0000256" key="1">
    <source>
        <dbReference type="ARBA" id="ARBA00008324"/>
    </source>
</evidence>
<dbReference type="RefSeq" id="WP_318599107.1">
    <property type="nucleotide sequence ID" value="NZ_JAWSTH010000062.1"/>
</dbReference>
<dbReference type="SUPFAM" id="SSF54637">
    <property type="entry name" value="Thioesterase/thiol ester dehydrase-isomerase"/>
    <property type="match status" value="1"/>
</dbReference>
<evidence type="ECO:0000313" key="5">
    <source>
        <dbReference type="Proteomes" id="UP001284601"/>
    </source>
</evidence>
<dbReference type="InterPro" id="IPR006683">
    <property type="entry name" value="Thioestr_dom"/>
</dbReference>
<dbReference type="EC" id="3.1.2.-" evidence="4"/>
<dbReference type="NCBIfam" id="TIGR00369">
    <property type="entry name" value="unchar_dom_1"/>
    <property type="match status" value="1"/>
</dbReference>
<dbReference type="InterPro" id="IPR029069">
    <property type="entry name" value="HotDog_dom_sf"/>
</dbReference>
<dbReference type="Gene3D" id="3.10.129.10">
    <property type="entry name" value="Hotdog Thioesterase"/>
    <property type="match status" value="1"/>
</dbReference>
<feature type="domain" description="Thioesterase" evidence="3">
    <location>
        <begin position="43"/>
        <end position="121"/>
    </location>
</feature>
<reference evidence="5" key="1">
    <citation type="submission" date="2023-07" db="EMBL/GenBank/DDBJ databases">
        <title>Conexibacter stalactiti sp. nov., isolated from stalactites in a lava cave and emended description of the genus Conexibacter.</title>
        <authorList>
            <person name="Lee S.D."/>
        </authorList>
    </citation>
    <scope>NUCLEOTIDE SEQUENCE [LARGE SCALE GENOMIC DNA]</scope>
    <source>
        <strain evidence="5">KCTC 39840</strain>
    </source>
</reference>
<evidence type="ECO:0000256" key="2">
    <source>
        <dbReference type="ARBA" id="ARBA00022801"/>
    </source>
</evidence>